<evidence type="ECO:0008006" key="4">
    <source>
        <dbReference type="Google" id="ProtNLM"/>
    </source>
</evidence>
<keyword evidence="1" id="KW-0732">Signal</keyword>
<feature type="signal peptide" evidence="1">
    <location>
        <begin position="1"/>
        <end position="30"/>
    </location>
</feature>
<dbReference type="AlphaFoldDB" id="A0A2P4UEQ1"/>
<proteinExistence type="predicted"/>
<feature type="chain" id="PRO_5015122276" description="Secreted protein" evidence="1">
    <location>
        <begin position="31"/>
        <end position="133"/>
    </location>
</feature>
<organism evidence="2 3">
    <name type="scientific">Actinomadura rubteroloni</name>
    <dbReference type="NCBI Taxonomy" id="1926885"/>
    <lineage>
        <taxon>Bacteria</taxon>
        <taxon>Bacillati</taxon>
        <taxon>Actinomycetota</taxon>
        <taxon>Actinomycetes</taxon>
        <taxon>Streptosporangiales</taxon>
        <taxon>Thermomonosporaceae</taxon>
        <taxon>Actinomadura</taxon>
    </lineage>
</organism>
<keyword evidence="3" id="KW-1185">Reference proteome</keyword>
<comment type="caution">
    <text evidence="2">The sequence shown here is derived from an EMBL/GenBank/DDBJ whole genome shotgun (WGS) entry which is preliminary data.</text>
</comment>
<sequence length="133" mass="13225" precursor="true">MIIRNFVAAGAAAVIAAIGLTTAIAGPASAATSTACSTGLVVDIGGGVLLASGCHPDQGSDAPYTVEVQDELGNQAPRTFVCQTGNPLTAEGFDNAISLLSAVPFYGLVVMAKASQLRAAGPGYWGGGQCVRQ</sequence>
<evidence type="ECO:0000256" key="1">
    <source>
        <dbReference type="SAM" id="SignalP"/>
    </source>
</evidence>
<accession>A0A2P4UEQ1</accession>
<evidence type="ECO:0000313" key="3">
    <source>
        <dbReference type="Proteomes" id="UP000242367"/>
    </source>
</evidence>
<evidence type="ECO:0000313" key="2">
    <source>
        <dbReference type="EMBL" id="POM23533.1"/>
    </source>
</evidence>
<dbReference type="Proteomes" id="UP000242367">
    <property type="component" value="Unassembled WGS sequence"/>
</dbReference>
<protein>
    <recommendedName>
        <fullName evidence="4">Secreted protein</fullName>
    </recommendedName>
</protein>
<dbReference type="EMBL" id="MTBP01000003">
    <property type="protein sequence ID" value="POM23533.1"/>
    <property type="molecule type" value="Genomic_DNA"/>
</dbReference>
<reference evidence="2 3" key="1">
    <citation type="journal article" date="2017" name="Chemistry">
        <title>Isolation, Biosynthesis and Chemical Modifications of Rubterolones A-F: Rare Tropolone Alkaloids from Actinomadura sp. 5-2.</title>
        <authorList>
            <person name="Guo H."/>
            <person name="Benndorf R."/>
            <person name="Leichnitz D."/>
            <person name="Klassen J.L."/>
            <person name="Vollmers J."/>
            <person name="Gorls H."/>
            <person name="Steinacker M."/>
            <person name="Weigel C."/>
            <person name="Dahse H.M."/>
            <person name="Kaster A.K."/>
            <person name="de Beer Z.W."/>
            <person name="Poulsen M."/>
            <person name="Beemelmanns C."/>
        </authorList>
    </citation>
    <scope>NUCLEOTIDE SEQUENCE [LARGE SCALE GENOMIC DNA]</scope>
    <source>
        <strain evidence="2 3">5-2</strain>
    </source>
</reference>
<name>A0A2P4UEQ1_9ACTN</name>
<gene>
    <name evidence="2" type="ORF">BTM25_46870</name>
</gene>